<keyword evidence="5" id="KW-0547">Nucleotide-binding</keyword>
<keyword evidence="3 5" id="KW-0520">NAD</keyword>
<dbReference type="InterPro" id="IPR006096">
    <property type="entry name" value="Glu/Leu/Phe/Val/Trp_DH_C"/>
</dbReference>
<reference evidence="8 9" key="1">
    <citation type="journal article" date="2013" name="Biodegradation">
        <title>Quantitative proteomic analysis of ibuprofen-degrading Patulibacter sp. strain I11.</title>
        <authorList>
            <person name="Almeida B."/>
            <person name="Kjeldal H."/>
            <person name="Lolas I."/>
            <person name="Knudsen A.D."/>
            <person name="Carvalho G."/>
            <person name="Nielsen K.L."/>
            <person name="Barreto Crespo M.T."/>
            <person name="Stensballe A."/>
            <person name="Nielsen J.L."/>
        </authorList>
    </citation>
    <scope>NUCLEOTIDE SEQUENCE [LARGE SCALE GENOMIC DNA]</scope>
    <source>
        <strain evidence="8 9">I11</strain>
    </source>
</reference>
<evidence type="ECO:0000256" key="6">
    <source>
        <dbReference type="RuleBase" id="RU004417"/>
    </source>
</evidence>
<feature type="binding site" evidence="5">
    <location>
        <begin position="170"/>
        <end position="175"/>
    </location>
    <ligand>
        <name>NAD(+)</name>
        <dbReference type="ChEBI" id="CHEBI:57540"/>
    </ligand>
</feature>
<dbReference type="PATRIC" id="fig|1097667.3.peg.2611"/>
<dbReference type="GO" id="GO:0000166">
    <property type="term" value="F:nucleotide binding"/>
    <property type="evidence" value="ECO:0007669"/>
    <property type="project" value="UniProtKB-KW"/>
</dbReference>
<dbReference type="Proteomes" id="UP000005143">
    <property type="component" value="Unassembled WGS sequence"/>
</dbReference>
<keyword evidence="9" id="KW-1185">Reference proteome</keyword>
<comment type="similarity">
    <text evidence="1 6">Belongs to the Glu/Leu/Phe/Val dehydrogenases family.</text>
</comment>
<dbReference type="Pfam" id="PF00208">
    <property type="entry name" value="ELFV_dehydrog"/>
    <property type="match status" value="1"/>
</dbReference>
<organism evidence="8 9">
    <name type="scientific">Patulibacter medicamentivorans</name>
    <dbReference type="NCBI Taxonomy" id="1097667"/>
    <lineage>
        <taxon>Bacteria</taxon>
        <taxon>Bacillati</taxon>
        <taxon>Actinomycetota</taxon>
        <taxon>Thermoleophilia</taxon>
        <taxon>Solirubrobacterales</taxon>
        <taxon>Patulibacteraceae</taxon>
        <taxon>Patulibacter</taxon>
    </lineage>
</organism>
<evidence type="ECO:0000313" key="9">
    <source>
        <dbReference type="Proteomes" id="UP000005143"/>
    </source>
</evidence>
<evidence type="ECO:0000256" key="1">
    <source>
        <dbReference type="ARBA" id="ARBA00006382"/>
    </source>
</evidence>
<dbReference type="Pfam" id="PF02812">
    <property type="entry name" value="ELFV_dehydrog_N"/>
    <property type="match status" value="1"/>
</dbReference>
<evidence type="ECO:0000256" key="4">
    <source>
        <dbReference type="PIRSR" id="PIRSR000188-1"/>
    </source>
</evidence>
<feature type="active site" description="Proton donor/acceptor" evidence="4">
    <location>
        <position position="76"/>
    </location>
</feature>
<dbReference type="GO" id="GO:0050049">
    <property type="term" value="F:L-leucine dehydrogenase activity"/>
    <property type="evidence" value="ECO:0007669"/>
    <property type="project" value="UniProtKB-EC"/>
</dbReference>
<gene>
    <name evidence="8" type="ORF">PAI11_26310</name>
</gene>
<dbReference type="PANTHER" id="PTHR42722">
    <property type="entry name" value="LEUCINE DEHYDROGENASE"/>
    <property type="match status" value="1"/>
</dbReference>
<dbReference type="OrthoDB" id="9803297at2"/>
<evidence type="ECO:0000256" key="3">
    <source>
        <dbReference type="ARBA" id="ARBA00023027"/>
    </source>
</evidence>
<proteinExistence type="inferred from homology"/>
<keyword evidence="2 6" id="KW-0560">Oxidoreductase</keyword>
<evidence type="ECO:0000259" key="7">
    <source>
        <dbReference type="SMART" id="SM00839"/>
    </source>
</evidence>
<feature type="domain" description="Glutamate/phenylalanine/leucine/valine/L-tryptophan dehydrogenase C-terminal" evidence="7">
    <location>
        <begin position="134"/>
        <end position="339"/>
    </location>
</feature>
<dbReference type="PIRSF" id="PIRSF000188">
    <property type="entry name" value="Phe_leu_dh"/>
    <property type="match status" value="1"/>
</dbReference>
<dbReference type="InterPro" id="IPR006097">
    <property type="entry name" value="Glu/Leu/Phe/Val/Trp_DH_dimer"/>
</dbReference>
<protein>
    <submittedName>
        <fullName evidence="8">Leucine dehydrogenase</fullName>
        <ecNumber evidence="8">1.4.1.9</ecNumber>
    </submittedName>
</protein>
<dbReference type="SMART" id="SM00839">
    <property type="entry name" value="ELFV_dehydrog"/>
    <property type="match status" value="1"/>
</dbReference>
<accession>H0E729</accession>
<dbReference type="PRINTS" id="PR00082">
    <property type="entry name" value="GLFDHDRGNASE"/>
</dbReference>
<dbReference type="Gene3D" id="3.40.50.720">
    <property type="entry name" value="NAD(P)-binding Rossmann-like Domain"/>
    <property type="match status" value="1"/>
</dbReference>
<dbReference type="InterPro" id="IPR036291">
    <property type="entry name" value="NAD(P)-bd_dom_sf"/>
</dbReference>
<dbReference type="Gene3D" id="3.40.50.10860">
    <property type="entry name" value="Leucine Dehydrogenase, chain A, domain 1"/>
    <property type="match status" value="1"/>
</dbReference>
<dbReference type="InterPro" id="IPR016211">
    <property type="entry name" value="Glu/Phe/Leu/Val/Trp_DH_bac/arc"/>
</dbReference>
<dbReference type="AlphaFoldDB" id="H0E729"/>
<dbReference type="SUPFAM" id="SSF53223">
    <property type="entry name" value="Aminoacid dehydrogenase-like, N-terminal domain"/>
    <property type="match status" value="1"/>
</dbReference>
<evidence type="ECO:0000313" key="8">
    <source>
        <dbReference type="EMBL" id="EHN10524.1"/>
    </source>
</evidence>
<dbReference type="PANTHER" id="PTHR42722:SF1">
    <property type="entry name" value="VALINE DEHYDROGENASE"/>
    <property type="match status" value="1"/>
</dbReference>
<dbReference type="InterPro" id="IPR046346">
    <property type="entry name" value="Aminoacid_DH-like_N_sf"/>
</dbReference>
<comment type="caution">
    <text evidence="8">The sequence shown here is derived from an EMBL/GenBank/DDBJ whole genome shotgun (WGS) entry which is preliminary data.</text>
</comment>
<dbReference type="SUPFAM" id="SSF51735">
    <property type="entry name" value="NAD(P)-binding Rossmann-fold domains"/>
    <property type="match status" value="1"/>
</dbReference>
<evidence type="ECO:0000256" key="2">
    <source>
        <dbReference type="ARBA" id="ARBA00023002"/>
    </source>
</evidence>
<evidence type="ECO:0000256" key="5">
    <source>
        <dbReference type="PIRSR" id="PIRSR000188-2"/>
    </source>
</evidence>
<name>H0E729_9ACTN</name>
<dbReference type="RefSeq" id="WP_007575890.1">
    <property type="nucleotide sequence ID" value="NZ_AGUD01000216.1"/>
</dbReference>
<dbReference type="EC" id="1.4.1.9" evidence="8"/>
<dbReference type="InterPro" id="IPR006095">
    <property type="entry name" value="Glu/Leu/Phe/Val/Trp_DH"/>
</dbReference>
<dbReference type="CDD" id="cd01075">
    <property type="entry name" value="NAD_bind_Leu_Phe_Val_DH"/>
    <property type="match status" value="1"/>
</dbReference>
<sequence length="345" mass="36026">MDPVFPRTEQLILCEDRTTGLRAVIAIDDTTLGPGLGGVRLKAYPSDAAAVVEARRLAAAMTLKNAAAELPYGGGKSVIIDHGPIEDRRALMQAFGRFVGRTAGAYLPGVDMGTSTADLAEIGRVAPDVACDQEDPSGWTALGVWAGLRATVQHLDGRDDLDGLTVAIQGVGHVGGDLARRVAHEGARVLVADVDEQRAADVAAEIGGDVVPADRIALAECDVFAPCAAARVIDAETLPRLRCRAIVGAANDVLADAALAAELARRDIAYAPDFLVNAGGVVHIHALRAGWTSSRLEAEVLAIGDRTGRVLGDARRARRTPLEQAVEIARERIAAARTRPAAVAA</sequence>
<dbReference type="EMBL" id="AGUD01000216">
    <property type="protein sequence ID" value="EHN10524.1"/>
    <property type="molecule type" value="Genomic_DNA"/>
</dbReference>
<dbReference type="GO" id="GO:0006520">
    <property type="term" value="P:amino acid metabolic process"/>
    <property type="evidence" value="ECO:0007669"/>
    <property type="project" value="InterPro"/>
</dbReference>